<evidence type="ECO:0000256" key="3">
    <source>
        <dbReference type="ARBA" id="ARBA00022989"/>
    </source>
</evidence>
<gene>
    <name evidence="10" type="ORF">G5S32_19180</name>
</gene>
<dbReference type="RefSeq" id="WP_165313754.1">
    <property type="nucleotide sequence ID" value="NZ_CP049332.1"/>
</dbReference>
<dbReference type="Proteomes" id="UP000503003">
    <property type="component" value="Chromosome 2"/>
</dbReference>
<evidence type="ECO:0000313" key="10">
    <source>
        <dbReference type="EMBL" id="QIH44092.1"/>
    </source>
</evidence>
<feature type="domain" description="Methyl-accepting transducer" evidence="9">
    <location>
        <begin position="384"/>
        <end position="620"/>
    </location>
</feature>
<accession>A0A6G7CPS7</accession>
<evidence type="ECO:0000259" key="9">
    <source>
        <dbReference type="PROSITE" id="PS50111"/>
    </source>
</evidence>
<dbReference type="SUPFAM" id="SSF58104">
    <property type="entry name" value="Methyl-accepting chemotaxis protein (MCP) signaling domain"/>
    <property type="match status" value="1"/>
</dbReference>
<feature type="transmembrane region" description="Helical" evidence="8">
    <location>
        <begin position="12"/>
        <end position="33"/>
    </location>
</feature>
<dbReference type="PROSITE" id="PS50111">
    <property type="entry name" value="CHEMOTAXIS_TRANSDUC_2"/>
    <property type="match status" value="1"/>
</dbReference>
<dbReference type="AlphaFoldDB" id="A0A6G7CPS7"/>
<name>A0A6G7CPS7_9VIBR</name>
<evidence type="ECO:0000256" key="8">
    <source>
        <dbReference type="SAM" id="Phobius"/>
    </source>
</evidence>
<keyword evidence="5 6" id="KW-0807">Transducer</keyword>
<keyword evidence="7" id="KW-0175">Coiled coil</keyword>
<dbReference type="PANTHER" id="PTHR32089:SF119">
    <property type="entry name" value="METHYL-ACCEPTING CHEMOTAXIS PROTEIN CTPL"/>
    <property type="match status" value="1"/>
</dbReference>
<evidence type="ECO:0000256" key="4">
    <source>
        <dbReference type="ARBA" id="ARBA00023136"/>
    </source>
</evidence>
<feature type="coiled-coil region" evidence="7">
    <location>
        <begin position="409"/>
        <end position="440"/>
    </location>
</feature>
<sequence>MNVWHRMSIVGRFYFVTSLLLVVIAMIGGIGFWQSQKLTDQLDYIAKYSMDELALLSVVEKELVELETDIANFNADTWKDISEHVLKHIIFSKQTVANIDKQNDGASLEWVVPESFEQDFQRLTNMMKAHDDLRVDQAKYIQEYRLVSSQVKRFIYTVTATETDMNNAMLAENLSSRLDSLMFNTDKALDSFRLDDTEEFFEKNKAISRDITAMVSDLALRSSHVTKRNIKLVELLIDHSLSIDGVAYNHLQMIKLSLEEKSMTEKMSYDIRQQINSLEAFRDVVIVEAQNKVLEVKEQQNSYMLQLIALIIATGLLSLGLVIATSRNIQSGLNALRMVLNAMANRDLTLQTIYSKSREMAWLGSHVESVRTSQCELLSQLQKSSLTLNEVVEHNSIDVHQTGCFVRQQVDLSDEIASLTEQMEEVINQVAKQAQETNEKMVLAVRESQKGYEHISLNDSCISSTSRLLEQAVTTIEHLVKDAKHIESALSMIEEIAAQTNLLALNAAIEAARAGQHGRGFAVVADEVRQLATNTTKSTNGILGNIQSLQRSVSQSVSLIQQCKTSMQEAQLSSNISFDSVKEVKMCIDTAAEMSASISVATSQQLATSHVMVEKLAAIKISSNSSIRSVESLSDSINEIKQVSLRQRELVRDFII</sequence>
<keyword evidence="3 8" id="KW-1133">Transmembrane helix</keyword>
<dbReference type="GO" id="GO:0006935">
    <property type="term" value="P:chemotaxis"/>
    <property type="evidence" value="ECO:0007669"/>
    <property type="project" value="UniProtKB-ARBA"/>
</dbReference>
<keyword evidence="11" id="KW-1185">Reference proteome</keyword>
<evidence type="ECO:0000256" key="5">
    <source>
        <dbReference type="ARBA" id="ARBA00023224"/>
    </source>
</evidence>
<dbReference type="EMBL" id="CP049332">
    <property type="protein sequence ID" value="QIH44092.1"/>
    <property type="molecule type" value="Genomic_DNA"/>
</dbReference>
<comment type="subcellular location">
    <subcellularLocation>
        <location evidence="1">Membrane</location>
        <topology evidence="1">Multi-pass membrane protein</topology>
    </subcellularLocation>
</comment>
<dbReference type="KEGG" id="vzi:G5S32_19180"/>
<evidence type="ECO:0000256" key="2">
    <source>
        <dbReference type="ARBA" id="ARBA00022692"/>
    </source>
</evidence>
<dbReference type="Gene3D" id="1.10.287.950">
    <property type="entry name" value="Methyl-accepting chemotaxis protein"/>
    <property type="match status" value="1"/>
</dbReference>
<evidence type="ECO:0000313" key="11">
    <source>
        <dbReference type="Proteomes" id="UP000503003"/>
    </source>
</evidence>
<dbReference type="Pfam" id="PF00015">
    <property type="entry name" value="MCPsignal"/>
    <property type="match status" value="1"/>
</dbReference>
<reference evidence="10 11" key="1">
    <citation type="submission" date="2020-02" db="EMBL/GenBank/DDBJ databases">
        <title>A complete genome of a marine bacterium Vibrio sp. ZWAL4003 isolated from the mangrove sediment with the ability to degrade polysaccharides.</title>
        <authorList>
            <person name="Wu J."/>
            <person name="Qu W."/>
            <person name="Zeng R."/>
        </authorList>
    </citation>
    <scope>NUCLEOTIDE SEQUENCE [LARGE SCALE GENOMIC DNA]</scope>
    <source>
        <strain evidence="10 11">ZWAL4003</strain>
    </source>
</reference>
<evidence type="ECO:0000256" key="6">
    <source>
        <dbReference type="PROSITE-ProRule" id="PRU00284"/>
    </source>
</evidence>
<organism evidence="10 11">
    <name type="scientific">Vibrio ziniensis</name>
    <dbReference type="NCBI Taxonomy" id="2711221"/>
    <lineage>
        <taxon>Bacteria</taxon>
        <taxon>Pseudomonadati</taxon>
        <taxon>Pseudomonadota</taxon>
        <taxon>Gammaproteobacteria</taxon>
        <taxon>Vibrionales</taxon>
        <taxon>Vibrionaceae</taxon>
        <taxon>Vibrio</taxon>
    </lineage>
</organism>
<evidence type="ECO:0000256" key="7">
    <source>
        <dbReference type="SAM" id="Coils"/>
    </source>
</evidence>
<dbReference type="PANTHER" id="PTHR32089">
    <property type="entry name" value="METHYL-ACCEPTING CHEMOTAXIS PROTEIN MCPB"/>
    <property type="match status" value="1"/>
</dbReference>
<dbReference type="GO" id="GO:0007165">
    <property type="term" value="P:signal transduction"/>
    <property type="evidence" value="ECO:0007669"/>
    <property type="project" value="UniProtKB-KW"/>
</dbReference>
<dbReference type="InterPro" id="IPR004089">
    <property type="entry name" value="MCPsignal_dom"/>
</dbReference>
<proteinExistence type="predicted"/>
<keyword evidence="4 8" id="KW-0472">Membrane</keyword>
<keyword evidence="2 8" id="KW-0812">Transmembrane</keyword>
<dbReference type="SMART" id="SM00283">
    <property type="entry name" value="MA"/>
    <property type="match status" value="1"/>
</dbReference>
<evidence type="ECO:0000256" key="1">
    <source>
        <dbReference type="ARBA" id="ARBA00004141"/>
    </source>
</evidence>
<dbReference type="GO" id="GO:0016020">
    <property type="term" value="C:membrane"/>
    <property type="evidence" value="ECO:0007669"/>
    <property type="project" value="UniProtKB-SubCell"/>
</dbReference>
<protein>
    <submittedName>
        <fullName evidence="10">Methyl-accepting chemotaxis protein</fullName>
    </submittedName>
</protein>